<dbReference type="PROSITE" id="PS51257">
    <property type="entry name" value="PROKAR_LIPOPROTEIN"/>
    <property type="match status" value="1"/>
</dbReference>
<dbReference type="RefSeq" id="WP_144334606.1">
    <property type="nucleotide sequence ID" value="NZ_VLPL01000012.1"/>
</dbReference>
<sequence length="144" mass="16316">MKMYAKILSLFLVLLIGLSACSKEKRIEKQLIKKDGKWKITSVDYKYYQNNVMESSMNFPNAGTIEFDKKGSFVMVITLNGSPQTVGGTWTNSEDEITIIADGGTTVMKITDGPKKGKMTLEETDYYNDTAEKETYTYYLERAD</sequence>
<feature type="domain" description="Lipocalin-like" evidence="1">
    <location>
        <begin position="36"/>
        <end position="111"/>
    </location>
</feature>
<dbReference type="InterPro" id="IPR024311">
    <property type="entry name" value="Lipocalin-like"/>
</dbReference>
<dbReference type="OrthoDB" id="795195at2"/>
<dbReference type="AlphaFoldDB" id="A0A556MGK2"/>
<evidence type="ECO:0000313" key="2">
    <source>
        <dbReference type="EMBL" id="TSJ39067.1"/>
    </source>
</evidence>
<reference evidence="2 3" key="1">
    <citation type="submission" date="2019-07" db="EMBL/GenBank/DDBJ databases">
        <authorList>
            <person name="Huq M.A."/>
        </authorList>
    </citation>
    <scope>NUCLEOTIDE SEQUENCE [LARGE SCALE GENOMIC DNA]</scope>
    <source>
        <strain evidence="2 3">MAH-3</strain>
    </source>
</reference>
<protein>
    <recommendedName>
        <fullName evidence="1">Lipocalin-like domain-containing protein</fullName>
    </recommendedName>
</protein>
<organism evidence="2 3">
    <name type="scientific">Fluviicola chungangensis</name>
    <dbReference type="NCBI Taxonomy" id="2597671"/>
    <lineage>
        <taxon>Bacteria</taxon>
        <taxon>Pseudomonadati</taxon>
        <taxon>Bacteroidota</taxon>
        <taxon>Flavobacteriia</taxon>
        <taxon>Flavobacteriales</taxon>
        <taxon>Crocinitomicaceae</taxon>
        <taxon>Fluviicola</taxon>
    </lineage>
</organism>
<comment type="caution">
    <text evidence="2">The sequence shown here is derived from an EMBL/GenBank/DDBJ whole genome shotgun (WGS) entry which is preliminary data.</text>
</comment>
<accession>A0A556MGK2</accession>
<evidence type="ECO:0000259" key="1">
    <source>
        <dbReference type="Pfam" id="PF13648"/>
    </source>
</evidence>
<proteinExistence type="predicted"/>
<dbReference type="EMBL" id="VLPL01000012">
    <property type="protein sequence ID" value="TSJ39067.1"/>
    <property type="molecule type" value="Genomic_DNA"/>
</dbReference>
<keyword evidence="3" id="KW-1185">Reference proteome</keyword>
<name>A0A556MGK2_9FLAO</name>
<dbReference type="Proteomes" id="UP000316008">
    <property type="component" value="Unassembled WGS sequence"/>
</dbReference>
<gene>
    <name evidence="2" type="ORF">FO442_18000</name>
</gene>
<evidence type="ECO:0000313" key="3">
    <source>
        <dbReference type="Proteomes" id="UP000316008"/>
    </source>
</evidence>
<dbReference type="Pfam" id="PF13648">
    <property type="entry name" value="Lipocalin_4"/>
    <property type="match status" value="1"/>
</dbReference>